<dbReference type="Proteomes" id="UP000564806">
    <property type="component" value="Unassembled WGS sequence"/>
</dbReference>
<sequence>MVRAGSLLLGCAFLLAMTACGTAGTQARHVVEKSGQKVTVMDNTTDSVYTKLKLDSIDKFEGIRGMDWLGENELAVDKENRKLTPEMIEGQERYPHNLYIRNLASGQDQPLKEGKESLGNAIVSPDNKYIFYKEVYEATGIGYLMNLGTRETVQLGKDEFMASEGEWADSGHVIYPDMKGDIIKADVQGKSEVVLETGAGIIHNVVQSGSIIYYVAHEDSQLFAYDTETKKSKMIKKNVMWVIPSPDGSRLAIVKREGPGEMKLVLCDPAGNEQSVIDSGMQIFGANWSPDGSKLAYNVSSDNGNVNRLFITEVETGEQTPISDEMQASDKLRWSPSGKKLLVSTSVLKDNKYQFVTYVITLS</sequence>
<keyword evidence="2" id="KW-0732">Signal</keyword>
<dbReference type="InterPro" id="IPR011659">
    <property type="entry name" value="WD40"/>
</dbReference>
<evidence type="ECO:0000256" key="2">
    <source>
        <dbReference type="SAM" id="SignalP"/>
    </source>
</evidence>
<reference evidence="3" key="1">
    <citation type="submission" date="2020-06" db="EMBL/GenBank/DDBJ databases">
        <title>Paenibacillus sp. nov., isolated from soil.</title>
        <authorList>
            <person name="Seo Y.L."/>
        </authorList>
    </citation>
    <scope>NUCLEOTIDE SEQUENCE [LARGE SCALE GENOMIC DNA]</scope>
    <source>
        <strain evidence="3">JW14</strain>
    </source>
</reference>
<dbReference type="PANTHER" id="PTHR36842:SF1">
    <property type="entry name" value="PROTEIN TOLB"/>
    <property type="match status" value="1"/>
</dbReference>
<dbReference type="PANTHER" id="PTHR36842">
    <property type="entry name" value="PROTEIN TOLB HOMOLOG"/>
    <property type="match status" value="1"/>
</dbReference>
<feature type="signal peptide" evidence="2">
    <location>
        <begin position="1"/>
        <end position="23"/>
    </location>
</feature>
<organism evidence="3 4">
    <name type="scientific">Paenibacillus agri</name>
    <dbReference type="NCBI Taxonomy" id="2744309"/>
    <lineage>
        <taxon>Bacteria</taxon>
        <taxon>Bacillati</taxon>
        <taxon>Bacillota</taxon>
        <taxon>Bacilli</taxon>
        <taxon>Bacillales</taxon>
        <taxon>Paenibacillaceae</taxon>
        <taxon>Paenibacillus</taxon>
    </lineage>
</organism>
<dbReference type="PROSITE" id="PS51257">
    <property type="entry name" value="PROKAR_LIPOPROTEIN"/>
    <property type="match status" value="1"/>
</dbReference>
<evidence type="ECO:0000313" key="3">
    <source>
        <dbReference type="EMBL" id="NUU61507.1"/>
    </source>
</evidence>
<comment type="similarity">
    <text evidence="1">Belongs to the TolB family.</text>
</comment>
<proteinExistence type="inferred from homology"/>
<evidence type="ECO:0000313" key="4">
    <source>
        <dbReference type="Proteomes" id="UP000564806"/>
    </source>
</evidence>
<dbReference type="Gene3D" id="2.120.10.30">
    <property type="entry name" value="TolB, C-terminal domain"/>
    <property type="match status" value="2"/>
</dbReference>
<accession>A0A850EPP6</accession>
<gene>
    <name evidence="3" type="ORF">HPT30_14285</name>
</gene>
<dbReference type="EMBL" id="JABWCS010000209">
    <property type="protein sequence ID" value="NUU61507.1"/>
    <property type="molecule type" value="Genomic_DNA"/>
</dbReference>
<dbReference type="Pfam" id="PF07676">
    <property type="entry name" value="PD40"/>
    <property type="match status" value="1"/>
</dbReference>
<comment type="caution">
    <text evidence="3">The sequence shown here is derived from an EMBL/GenBank/DDBJ whole genome shotgun (WGS) entry which is preliminary data.</text>
</comment>
<feature type="chain" id="PRO_5038657284" description="Lipoprotein" evidence="2">
    <location>
        <begin position="24"/>
        <end position="363"/>
    </location>
</feature>
<dbReference type="AlphaFoldDB" id="A0A850EPP6"/>
<dbReference type="SUPFAM" id="SSF69304">
    <property type="entry name" value="Tricorn protease N-terminal domain"/>
    <property type="match status" value="1"/>
</dbReference>
<evidence type="ECO:0008006" key="5">
    <source>
        <dbReference type="Google" id="ProtNLM"/>
    </source>
</evidence>
<name>A0A850EPP6_9BACL</name>
<protein>
    <recommendedName>
        <fullName evidence="5">Lipoprotein</fullName>
    </recommendedName>
</protein>
<evidence type="ECO:0000256" key="1">
    <source>
        <dbReference type="ARBA" id="ARBA00009820"/>
    </source>
</evidence>
<keyword evidence="4" id="KW-1185">Reference proteome</keyword>
<dbReference type="InterPro" id="IPR011042">
    <property type="entry name" value="6-blade_b-propeller_TolB-like"/>
</dbReference>